<feature type="non-terminal residue" evidence="1">
    <location>
        <position position="189"/>
    </location>
</feature>
<accession>A0A7J6KWE5</accession>
<proteinExistence type="predicted"/>
<sequence length="189" mass="20633">MIYGSSMAPSCIQSGVAHVEASLAPSVEHPLFTPVLTPDGTVDFCPDDIVDFDDSELKQCSCMYDILDFRNPRTPLPPFHSSTRDALRYSAEAVDQVLHCSMSTHSPYHEALSLLGVLLQEPDFFAYHVIPAKNLLAPLSAELAYLRRFPLPKARGSEIAVGVSSVRSSHVAGDTCHAFDDLGQNMLVE</sequence>
<organism evidence="1 2">
    <name type="scientific">Perkinsus olseni</name>
    <name type="common">Perkinsus atlanticus</name>
    <dbReference type="NCBI Taxonomy" id="32597"/>
    <lineage>
        <taxon>Eukaryota</taxon>
        <taxon>Sar</taxon>
        <taxon>Alveolata</taxon>
        <taxon>Perkinsozoa</taxon>
        <taxon>Perkinsea</taxon>
        <taxon>Perkinsida</taxon>
        <taxon>Perkinsidae</taxon>
        <taxon>Perkinsus</taxon>
    </lineage>
</organism>
<dbReference type="AlphaFoldDB" id="A0A7J6KWE5"/>
<name>A0A7J6KWE5_PEROL</name>
<evidence type="ECO:0000313" key="2">
    <source>
        <dbReference type="Proteomes" id="UP000572268"/>
    </source>
</evidence>
<protein>
    <submittedName>
        <fullName evidence="1">Uncharacterized protein</fullName>
    </submittedName>
</protein>
<reference evidence="1 2" key="1">
    <citation type="submission" date="2020-04" db="EMBL/GenBank/DDBJ databases">
        <title>Perkinsus olseni comparative genomics.</title>
        <authorList>
            <person name="Bogema D.R."/>
        </authorList>
    </citation>
    <scope>NUCLEOTIDE SEQUENCE [LARGE SCALE GENOMIC DNA]</scope>
    <source>
        <strain evidence="1">ATCC PRA-31</strain>
    </source>
</reference>
<comment type="caution">
    <text evidence="1">The sequence shown here is derived from an EMBL/GenBank/DDBJ whole genome shotgun (WGS) entry which is preliminary data.</text>
</comment>
<gene>
    <name evidence="1" type="ORF">FOL46_000320</name>
</gene>
<dbReference type="Proteomes" id="UP000572268">
    <property type="component" value="Unassembled WGS sequence"/>
</dbReference>
<evidence type="ECO:0000313" key="1">
    <source>
        <dbReference type="EMBL" id="KAF4651430.1"/>
    </source>
</evidence>
<dbReference type="EMBL" id="JABANN010001057">
    <property type="protein sequence ID" value="KAF4651430.1"/>
    <property type="molecule type" value="Genomic_DNA"/>
</dbReference>